<protein>
    <recommendedName>
        <fullName evidence="3">Peptidylprolyl isomerase</fullName>
    </recommendedName>
</protein>
<evidence type="ECO:0000313" key="2">
    <source>
        <dbReference type="Proteomes" id="UP001255185"/>
    </source>
</evidence>
<name>A0ABU1TJZ0_9FLAO</name>
<keyword evidence="2" id="KW-1185">Reference proteome</keyword>
<dbReference type="SUPFAM" id="SSF109998">
    <property type="entry name" value="Triger factor/SurA peptide-binding domain-like"/>
    <property type="match status" value="1"/>
</dbReference>
<dbReference type="EMBL" id="JAVDVI010000001">
    <property type="protein sequence ID" value="MDR6966183.1"/>
    <property type="molecule type" value="Genomic_DNA"/>
</dbReference>
<dbReference type="InterPro" id="IPR027304">
    <property type="entry name" value="Trigger_fact/SurA_dom_sf"/>
</dbReference>
<sequence length="283" mass="33369">MQKGFYIIGLSLLLFSCNYFKPEAKPESIARVGDSFLYKEDIKDLVAAGTSKQDSVLIVKSFIDRWATQKLLIEAANLNLNDEKKIEFDNLIRQYKSDLYTKAYIEEIVKTTVDTVISEKELKEYYDNNKENFRTNGTLVQLRYINLPKDHPKFSTIRSKFLDFRKSDKKFWDTYQIQFKNSALNDSVWVELNEVYRKLPFINPDNQGKYIAEGISFEKPDSLNVYLVKIKKTINKNEISPFVYLKPTLQQVILNRRKLELIKKFEKEITDDAIKNNKYEIYK</sequence>
<proteinExistence type="predicted"/>
<reference evidence="1 2" key="1">
    <citation type="submission" date="2023-07" db="EMBL/GenBank/DDBJ databases">
        <title>Sorghum-associated microbial communities from plants grown in Nebraska, USA.</title>
        <authorList>
            <person name="Schachtman D."/>
        </authorList>
    </citation>
    <scope>NUCLEOTIDE SEQUENCE [LARGE SCALE GENOMIC DNA]</scope>
    <source>
        <strain evidence="1 2">3773</strain>
    </source>
</reference>
<evidence type="ECO:0008006" key="3">
    <source>
        <dbReference type="Google" id="ProtNLM"/>
    </source>
</evidence>
<dbReference type="Gene3D" id="6.10.140.970">
    <property type="match status" value="1"/>
</dbReference>
<accession>A0ABU1TJZ0</accession>
<evidence type="ECO:0000313" key="1">
    <source>
        <dbReference type="EMBL" id="MDR6966183.1"/>
    </source>
</evidence>
<dbReference type="RefSeq" id="WP_310023642.1">
    <property type="nucleotide sequence ID" value="NZ_JAVDVI010000001.1"/>
</dbReference>
<dbReference type="Proteomes" id="UP001255185">
    <property type="component" value="Unassembled WGS sequence"/>
</dbReference>
<gene>
    <name evidence="1" type="ORF">J2X31_000176</name>
</gene>
<comment type="caution">
    <text evidence="1">The sequence shown here is derived from an EMBL/GenBank/DDBJ whole genome shotgun (WGS) entry which is preliminary data.</text>
</comment>
<dbReference type="PROSITE" id="PS51257">
    <property type="entry name" value="PROKAR_LIPOPROTEIN"/>
    <property type="match status" value="1"/>
</dbReference>
<organism evidence="1 2">
    <name type="scientific">Flavobacterium arsenatis</name>
    <dbReference type="NCBI Taxonomy" id="1484332"/>
    <lineage>
        <taxon>Bacteria</taxon>
        <taxon>Pseudomonadati</taxon>
        <taxon>Bacteroidota</taxon>
        <taxon>Flavobacteriia</taxon>
        <taxon>Flavobacteriales</taxon>
        <taxon>Flavobacteriaceae</taxon>
        <taxon>Flavobacterium</taxon>
    </lineage>
</organism>